<proteinExistence type="predicted"/>
<name>F0WYK5_9STRA</name>
<gene>
    <name evidence="1" type="primary">AlNc14C387G11268</name>
    <name evidence="1" type="ORF">ALNC14_127070</name>
</gene>
<accession>F0WYK5</accession>
<dbReference type="HOGENOM" id="CLU_2563186_0_0_1"/>
<evidence type="ECO:0000313" key="1">
    <source>
        <dbReference type="EMBL" id="CCA26563.1"/>
    </source>
</evidence>
<organism evidence="1">
    <name type="scientific">Albugo laibachii Nc14</name>
    <dbReference type="NCBI Taxonomy" id="890382"/>
    <lineage>
        <taxon>Eukaryota</taxon>
        <taxon>Sar</taxon>
        <taxon>Stramenopiles</taxon>
        <taxon>Oomycota</taxon>
        <taxon>Peronosporomycetes</taxon>
        <taxon>Albuginales</taxon>
        <taxon>Albuginaceae</taxon>
        <taxon>Albugo</taxon>
    </lineage>
</organism>
<protein>
    <submittedName>
        <fullName evidence="1">AlNc14C387G11268 protein</fullName>
    </submittedName>
</protein>
<reference evidence="1" key="2">
    <citation type="submission" date="2011-02" db="EMBL/GenBank/DDBJ databases">
        <authorList>
            <person name="MacLean D."/>
        </authorList>
    </citation>
    <scope>NUCLEOTIDE SEQUENCE</scope>
</reference>
<dbReference type="AlphaFoldDB" id="F0WYK5"/>
<dbReference type="EMBL" id="FR824431">
    <property type="protein sequence ID" value="CCA26563.1"/>
    <property type="molecule type" value="Genomic_DNA"/>
</dbReference>
<reference evidence="1" key="1">
    <citation type="journal article" date="2011" name="PLoS Biol.">
        <title>Gene gain and loss during evolution of obligate parasitism in the white rust pathogen of Arabidopsis thaliana.</title>
        <authorList>
            <person name="Kemen E."/>
            <person name="Gardiner A."/>
            <person name="Schultz-Larsen T."/>
            <person name="Kemen A.C."/>
            <person name="Balmuth A.L."/>
            <person name="Robert-Seilaniantz A."/>
            <person name="Bailey K."/>
            <person name="Holub E."/>
            <person name="Studholme D.J."/>
            <person name="Maclean D."/>
            <person name="Jones J.D."/>
        </authorList>
    </citation>
    <scope>NUCLEOTIDE SEQUENCE</scope>
</reference>
<sequence>MDDVSALSALVVPTERADAYCWSAHPLSRRQRLIAPDGRVDIEQPHVLGGAFYSKQFQHTCVITSSCKNRTHCIDIRAMILT</sequence>